<reference evidence="6 7" key="1">
    <citation type="submission" date="2023-02" db="EMBL/GenBank/DDBJ databases">
        <title>Bacterial whole genome sequence for Curvibacter sp. HBC28.</title>
        <authorList>
            <person name="Le V."/>
            <person name="Ko S.-R."/>
            <person name="Ahn C.-Y."/>
            <person name="Oh H.-M."/>
        </authorList>
    </citation>
    <scope>NUCLEOTIDE SEQUENCE [LARGE SCALE GENOMIC DNA]</scope>
    <source>
        <strain evidence="6 7">HBC28</strain>
    </source>
</reference>
<evidence type="ECO:0000256" key="1">
    <source>
        <dbReference type="ARBA" id="ARBA00022481"/>
    </source>
</evidence>
<name>A0ABT5MB92_9BURK</name>
<proteinExistence type="inferred from homology"/>
<dbReference type="PANTHER" id="PTHR43531:SF14">
    <property type="entry name" value="METHYL-ACCEPTING CHEMOTAXIS PROTEIN I-RELATED"/>
    <property type="match status" value="1"/>
</dbReference>
<comment type="similarity">
    <text evidence="2">Belongs to the methyl-accepting chemotaxis (MCP) protein family.</text>
</comment>
<keyword evidence="7" id="KW-1185">Reference proteome</keyword>
<evidence type="ECO:0000313" key="7">
    <source>
        <dbReference type="Proteomes" id="UP001528672"/>
    </source>
</evidence>
<keyword evidence="3" id="KW-0807">Transducer</keyword>
<feature type="domain" description="Methyl-accepting transducer" evidence="5">
    <location>
        <begin position="313"/>
        <end position="542"/>
    </location>
</feature>
<keyword evidence="1" id="KW-0488">Methylation</keyword>
<dbReference type="PROSITE" id="PS50111">
    <property type="entry name" value="CHEMOTAXIS_TRANSDUC_2"/>
    <property type="match status" value="1"/>
</dbReference>
<organism evidence="6 7">
    <name type="scientific">Curvibacter microcysteis</name>
    <dbReference type="NCBI Taxonomy" id="3026419"/>
    <lineage>
        <taxon>Bacteria</taxon>
        <taxon>Pseudomonadati</taxon>
        <taxon>Pseudomonadota</taxon>
        <taxon>Betaproteobacteria</taxon>
        <taxon>Burkholderiales</taxon>
        <taxon>Comamonadaceae</taxon>
        <taxon>Curvibacter</taxon>
    </lineage>
</organism>
<gene>
    <name evidence="6" type="ORF">PSQ39_01310</name>
</gene>
<dbReference type="InterPro" id="IPR051310">
    <property type="entry name" value="MCP_chemotaxis"/>
</dbReference>
<dbReference type="InterPro" id="IPR004089">
    <property type="entry name" value="MCPsignal_dom"/>
</dbReference>
<evidence type="ECO:0000313" key="6">
    <source>
        <dbReference type="EMBL" id="MDD0813259.1"/>
    </source>
</evidence>
<dbReference type="Pfam" id="PF00015">
    <property type="entry name" value="MCPsignal"/>
    <property type="match status" value="1"/>
</dbReference>
<keyword evidence="4" id="KW-0472">Membrane</keyword>
<dbReference type="Gene3D" id="1.10.287.950">
    <property type="entry name" value="Methyl-accepting chemotaxis protein"/>
    <property type="match status" value="1"/>
</dbReference>
<dbReference type="InterPro" id="IPR004090">
    <property type="entry name" value="Chemotax_Me-accpt_rcpt"/>
</dbReference>
<evidence type="ECO:0000259" key="5">
    <source>
        <dbReference type="PROSITE" id="PS50111"/>
    </source>
</evidence>
<keyword evidence="4" id="KW-1133">Transmembrane helix</keyword>
<dbReference type="SMART" id="SM00283">
    <property type="entry name" value="MA"/>
    <property type="match status" value="1"/>
</dbReference>
<evidence type="ECO:0000256" key="2">
    <source>
        <dbReference type="ARBA" id="ARBA00029447"/>
    </source>
</evidence>
<comment type="caution">
    <text evidence="6">The sequence shown here is derived from an EMBL/GenBank/DDBJ whole genome shotgun (WGS) entry which is preliminary data.</text>
</comment>
<accession>A0ABT5MB92</accession>
<dbReference type="PRINTS" id="PR00260">
    <property type="entry name" value="CHEMTRNSDUCR"/>
</dbReference>
<sequence length="576" mass="62161">MTSIRYMTKVLLTCIGISALALIFALHKVDQANDEVARVNQQRYASYLLADELRQSSDDLTRLARTYVVSGDSEYERQYFEVLDIRNGKKQRPNHYQRVYWDFRAAGVDPARGAGSAVPLLDLMKAIGFTDAEFNKLKEAQNNSNDLVNTETVAMSLIKGQVSDGKGGFKVQADLDPAQAQTQARNLMHDKAYHQAKVKIMKPVDEFFEMLDARTAGAVAQAVDDKNFWFATLLLAAFLNVVIATVGLWLFRSHLMQMLGAEPLEVKTVADNVRHGDLNQNIALRAGDTHSVLSAMKAMRDHLETIVSNVRSNAEHLASVSAQIAQGNHDLSARTEHQASALEQTTASMDQLSNAVQENANSARTANELAQSASRIASQGGQVVSEVVDTMKGINDSSRRISDIISVIDGIAFQTNILALNAAVEAARAGEQGRGFAVVASEVRSLAGRSAEAAREIKTLIGASVERVEQGSQLVDKAGQTMNEVVQAIQRVTQIMGEISAASHDQAMGVSQVSAAVSQMDQVTQQNAALVEEMAASANSLNSQALELVGAVAVFRLESGSANPSHEKATLMAIGH</sequence>
<dbReference type="RefSeq" id="WP_273924787.1">
    <property type="nucleotide sequence ID" value="NZ_JAQSIO010000001.1"/>
</dbReference>
<keyword evidence="4" id="KW-0812">Transmembrane</keyword>
<dbReference type="EMBL" id="JAQSIO010000001">
    <property type="protein sequence ID" value="MDD0813259.1"/>
    <property type="molecule type" value="Genomic_DNA"/>
</dbReference>
<dbReference type="PANTHER" id="PTHR43531">
    <property type="entry name" value="PROTEIN ICFG"/>
    <property type="match status" value="1"/>
</dbReference>
<evidence type="ECO:0000256" key="4">
    <source>
        <dbReference type="SAM" id="Phobius"/>
    </source>
</evidence>
<feature type="transmembrane region" description="Helical" evidence="4">
    <location>
        <begin position="228"/>
        <end position="251"/>
    </location>
</feature>
<dbReference type="CDD" id="cd11386">
    <property type="entry name" value="MCP_signal"/>
    <property type="match status" value="1"/>
</dbReference>
<protein>
    <submittedName>
        <fullName evidence="6">Methyl-accepting chemotaxis protein</fullName>
    </submittedName>
</protein>
<dbReference type="Proteomes" id="UP001528672">
    <property type="component" value="Unassembled WGS sequence"/>
</dbReference>
<evidence type="ECO:0000256" key="3">
    <source>
        <dbReference type="PROSITE-ProRule" id="PRU00284"/>
    </source>
</evidence>
<dbReference type="SUPFAM" id="SSF58104">
    <property type="entry name" value="Methyl-accepting chemotaxis protein (MCP) signaling domain"/>
    <property type="match status" value="1"/>
</dbReference>